<sequence length="677" mass="80562">MGKQYDDFLSKDNFLLAYARVKTAPRNDYKEFYYRDFDAFEYFLDDNIAQLIHEIKEGIFAPTDCEKYYMPKKNNLARPITLLSLTDLIVYQAISNIIADKVFNKLSKYFNVHIYGNIFKTSNDPEPIFFFQKWKDQWKRYNNQKRIFYKNGYEFSADFDIASYYDTIDHSILFEILKEFNIDNQIISLLNTCLKAWTTTSSAKIYFTKSCGIPQGPISSSFFAELYLYKLDEEMRRMANVKYFRYADDISIMSRTEQECKKSIVYLDLLARDLSLIPQSEKIGVEHIVDIDKFLNRQLLRFSKIVNEHRKSGKLKSKTHKQLKQKIKQCLTERSIDKTLFRFSLYKLNKDDELKNLLLKNLDLCEWFYAGIIYYFNKYYPGDKDFMQQISSYLLGDTVLFQYNKSLLFKSYDHLPYNEEIFRTNFKNEQRFWIVQYHLVLWLTKCNKQQLAVETYDGNNYYVMREIDYIKSTLQTDQDAKKIFLEALISDENILISLHGLYLWFHFFNSNPVCEPKNGFSKRILKHIEADYFCHTMNMEYGLSVPSTLLNILNKDNRRFNELKEELRCFLVNRTINPSISLMALDLMHNILFDIIVENESLTPSDFGAGLGQLTTLLPITQQIFKCIHEMRNQKTWAHYKDKNGNPRVKISSREYKQLLEDNNLKDAYNEIFGYYD</sequence>
<reference evidence="2 3" key="1">
    <citation type="submission" date="2015-04" db="EMBL/GenBank/DDBJ databases">
        <title>Draft genome sequence of bacteremic isolate Catabacter hongkongensis type strain HKU16T.</title>
        <authorList>
            <person name="Lau S.K."/>
            <person name="Teng J.L."/>
            <person name="Huang Y."/>
            <person name="Curreem S.O."/>
            <person name="Tsui S.K."/>
            <person name="Woo P.C."/>
        </authorList>
    </citation>
    <scope>NUCLEOTIDE SEQUENCE [LARGE SCALE GENOMIC DNA]</scope>
    <source>
        <strain evidence="2 3">HKU16</strain>
    </source>
</reference>
<dbReference type="AlphaFoldDB" id="A0A0M2NLJ6"/>
<evidence type="ECO:0000259" key="1">
    <source>
        <dbReference type="PROSITE" id="PS50878"/>
    </source>
</evidence>
<name>A0A0M2NLJ6_9FIRM</name>
<dbReference type="InterPro" id="IPR000477">
    <property type="entry name" value="RT_dom"/>
</dbReference>
<dbReference type="InterPro" id="IPR051083">
    <property type="entry name" value="GrpII_Intron_Splice-Mob/Def"/>
</dbReference>
<dbReference type="SUPFAM" id="SSF56672">
    <property type="entry name" value="DNA/RNA polymerases"/>
    <property type="match status" value="1"/>
</dbReference>
<dbReference type="EC" id="2.7.7.49" evidence="2"/>
<dbReference type="InterPro" id="IPR043502">
    <property type="entry name" value="DNA/RNA_pol_sf"/>
</dbReference>
<protein>
    <submittedName>
        <fullName evidence="2">Retron-type RNA-directed DNA polymerase</fullName>
        <ecNumber evidence="2">2.7.7.49</ecNumber>
    </submittedName>
</protein>
<keyword evidence="2" id="KW-0548">Nucleotidyltransferase</keyword>
<dbReference type="PROSITE" id="PS50878">
    <property type="entry name" value="RT_POL"/>
    <property type="match status" value="1"/>
</dbReference>
<accession>A0A0M2NLJ6</accession>
<comment type="caution">
    <text evidence="2">The sequence shown here is derived from an EMBL/GenBank/DDBJ whole genome shotgun (WGS) entry which is preliminary data.</text>
</comment>
<evidence type="ECO:0000313" key="3">
    <source>
        <dbReference type="Proteomes" id="UP000034076"/>
    </source>
</evidence>
<proteinExistence type="predicted"/>
<keyword evidence="2" id="KW-0695">RNA-directed DNA polymerase</keyword>
<dbReference type="EMBL" id="LAYJ01000061">
    <property type="protein sequence ID" value="KKI51851.1"/>
    <property type="molecule type" value="Genomic_DNA"/>
</dbReference>
<evidence type="ECO:0000313" key="2">
    <source>
        <dbReference type="EMBL" id="KKI51851.1"/>
    </source>
</evidence>
<dbReference type="RefSeq" id="WP_046442606.1">
    <property type="nucleotide sequence ID" value="NZ_LAYJ01000061.1"/>
</dbReference>
<dbReference type="PATRIC" id="fig|270498.16.peg.1676"/>
<dbReference type="Pfam" id="PF00078">
    <property type="entry name" value="RVT_1"/>
    <property type="match status" value="1"/>
</dbReference>
<dbReference type="STRING" id="270498.CHK_0664"/>
<feature type="domain" description="Reverse transcriptase" evidence="1">
    <location>
        <begin position="51"/>
        <end position="299"/>
    </location>
</feature>
<organism evidence="2 3">
    <name type="scientific">Christensenella hongkongensis</name>
    <dbReference type="NCBI Taxonomy" id="270498"/>
    <lineage>
        <taxon>Bacteria</taxon>
        <taxon>Bacillati</taxon>
        <taxon>Bacillota</taxon>
        <taxon>Clostridia</taxon>
        <taxon>Christensenellales</taxon>
        <taxon>Christensenellaceae</taxon>
        <taxon>Christensenella</taxon>
    </lineage>
</organism>
<dbReference type="PANTHER" id="PTHR34047:SF8">
    <property type="entry name" value="PROTEIN YKFC"/>
    <property type="match status" value="1"/>
</dbReference>
<dbReference type="PANTHER" id="PTHR34047">
    <property type="entry name" value="NUCLEAR INTRON MATURASE 1, MITOCHONDRIAL-RELATED"/>
    <property type="match status" value="1"/>
</dbReference>
<dbReference type="Proteomes" id="UP000034076">
    <property type="component" value="Unassembled WGS sequence"/>
</dbReference>
<keyword evidence="2" id="KW-0808">Transferase</keyword>
<gene>
    <name evidence="2" type="ORF">CHK_0664</name>
</gene>
<dbReference type="OrthoDB" id="9788687at2"/>
<keyword evidence="3" id="KW-1185">Reference proteome</keyword>
<dbReference type="GO" id="GO:0003964">
    <property type="term" value="F:RNA-directed DNA polymerase activity"/>
    <property type="evidence" value="ECO:0007669"/>
    <property type="project" value="UniProtKB-KW"/>
</dbReference>